<dbReference type="GO" id="GO:0008033">
    <property type="term" value="P:tRNA processing"/>
    <property type="evidence" value="ECO:0007669"/>
    <property type="project" value="UniProtKB-KW"/>
</dbReference>
<dbReference type="Gene3D" id="3.30.70.3250">
    <property type="entry name" value="Ribonuclease P, Pop5 subunit"/>
    <property type="match status" value="1"/>
</dbReference>
<name>A0A7R9KM80_9ACAR</name>
<keyword evidence="1" id="KW-0819">tRNA processing</keyword>
<keyword evidence="3" id="KW-1185">Reference proteome</keyword>
<dbReference type="EMBL" id="CAJPIZ010003044">
    <property type="protein sequence ID" value="CAG2105845.1"/>
    <property type="molecule type" value="Genomic_DNA"/>
</dbReference>
<evidence type="ECO:0000313" key="3">
    <source>
        <dbReference type="Proteomes" id="UP000759131"/>
    </source>
</evidence>
<dbReference type="OrthoDB" id="6500770at2759"/>
<evidence type="ECO:0000313" key="2">
    <source>
        <dbReference type="EMBL" id="CAD7625415.1"/>
    </source>
</evidence>
<dbReference type="GO" id="GO:1902555">
    <property type="term" value="C:endoribonuclease complex"/>
    <property type="evidence" value="ECO:0007669"/>
    <property type="project" value="UniProtKB-ARBA"/>
</dbReference>
<sequence length="81" mass="9468">MGSTSVVRYRRIRDDKHYMYLDIGLEFESANNRPFVGRRQYKAMIMSAIRSLFGDFGTAVGLDLIHYRDSDYRAIIRTNAK</sequence>
<gene>
    <name evidence="2" type="ORF">OSB1V03_LOCUS5849</name>
</gene>
<reference evidence="2" key="1">
    <citation type="submission" date="2020-11" db="EMBL/GenBank/DDBJ databases">
        <authorList>
            <person name="Tran Van P."/>
        </authorList>
    </citation>
    <scope>NUCLEOTIDE SEQUENCE</scope>
</reference>
<accession>A0A7R9KM80</accession>
<evidence type="ECO:0000256" key="1">
    <source>
        <dbReference type="ARBA" id="ARBA00022694"/>
    </source>
</evidence>
<protein>
    <submittedName>
        <fullName evidence="2">Uncharacterized protein</fullName>
    </submittedName>
</protein>
<dbReference type="GO" id="GO:1990904">
    <property type="term" value="C:ribonucleoprotein complex"/>
    <property type="evidence" value="ECO:0007669"/>
    <property type="project" value="UniProtKB-ARBA"/>
</dbReference>
<organism evidence="2">
    <name type="scientific">Medioppia subpectinata</name>
    <dbReference type="NCBI Taxonomy" id="1979941"/>
    <lineage>
        <taxon>Eukaryota</taxon>
        <taxon>Metazoa</taxon>
        <taxon>Ecdysozoa</taxon>
        <taxon>Arthropoda</taxon>
        <taxon>Chelicerata</taxon>
        <taxon>Arachnida</taxon>
        <taxon>Acari</taxon>
        <taxon>Acariformes</taxon>
        <taxon>Sarcoptiformes</taxon>
        <taxon>Oribatida</taxon>
        <taxon>Brachypylina</taxon>
        <taxon>Oppioidea</taxon>
        <taxon>Oppiidae</taxon>
        <taxon>Medioppia</taxon>
    </lineage>
</organism>
<dbReference type="InterPro" id="IPR038085">
    <property type="entry name" value="Rnp2-like_sf"/>
</dbReference>
<dbReference type="EMBL" id="OC857619">
    <property type="protein sequence ID" value="CAD7625415.1"/>
    <property type="molecule type" value="Genomic_DNA"/>
</dbReference>
<proteinExistence type="predicted"/>
<dbReference type="Proteomes" id="UP000759131">
    <property type="component" value="Unassembled WGS sequence"/>
</dbReference>
<dbReference type="SUPFAM" id="SSF160350">
    <property type="entry name" value="Rnp2-like"/>
    <property type="match status" value="1"/>
</dbReference>
<dbReference type="AlphaFoldDB" id="A0A7R9KM80"/>